<evidence type="ECO:0000313" key="3">
    <source>
        <dbReference type="Proteomes" id="UP000607653"/>
    </source>
</evidence>
<dbReference type="Proteomes" id="UP000607653">
    <property type="component" value="Unassembled WGS sequence"/>
</dbReference>
<feature type="compositionally biased region" description="Polar residues" evidence="1">
    <location>
        <begin position="1"/>
        <end position="11"/>
    </location>
</feature>
<name>A0A822Y0G2_NELNU</name>
<reference evidence="2 3" key="1">
    <citation type="journal article" date="2020" name="Mol. Biol. Evol.">
        <title>Distinct Expression and Methylation Patterns for Genes with Different Fates following a Single Whole-Genome Duplication in Flowering Plants.</title>
        <authorList>
            <person name="Shi T."/>
            <person name="Rahmani R.S."/>
            <person name="Gugger P.F."/>
            <person name="Wang M."/>
            <person name="Li H."/>
            <person name="Zhang Y."/>
            <person name="Li Z."/>
            <person name="Wang Q."/>
            <person name="Van de Peer Y."/>
            <person name="Marchal K."/>
            <person name="Chen J."/>
        </authorList>
    </citation>
    <scope>NUCLEOTIDE SEQUENCE [LARGE SCALE GENOMIC DNA]</scope>
    <source>
        <tissue evidence="2">Leaf</tissue>
    </source>
</reference>
<organism evidence="2 3">
    <name type="scientific">Nelumbo nucifera</name>
    <name type="common">Sacred lotus</name>
    <dbReference type="NCBI Taxonomy" id="4432"/>
    <lineage>
        <taxon>Eukaryota</taxon>
        <taxon>Viridiplantae</taxon>
        <taxon>Streptophyta</taxon>
        <taxon>Embryophyta</taxon>
        <taxon>Tracheophyta</taxon>
        <taxon>Spermatophyta</taxon>
        <taxon>Magnoliopsida</taxon>
        <taxon>Proteales</taxon>
        <taxon>Nelumbonaceae</taxon>
        <taxon>Nelumbo</taxon>
    </lineage>
</organism>
<gene>
    <name evidence="2" type="ORF">HUJ06_026223</name>
</gene>
<proteinExistence type="predicted"/>
<evidence type="ECO:0000313" key="2">
    <source>
        <dbReference type="EMBL" id="DAD24759.1"/>
    </source>
</evidence>
<accession>A0A822Y0G2</accession>
<sequence length="123" mass="14270">MPTIVSKSPQSAVELPQKTENRSPDLLNTCRRTSTRRKPVKDHDVLIENEPSSSLLLLGEAKIQTRQERRKKTFFSHRAKKTNLSLFESVRQGTESNLFCSIRNREDSRFFFEESNLSSSQKR</sequence>
<protein>
    <submittedName>
        <fullName evidence="2">Uncharacterized protein</fullName>
    </submittedName>
</protein>
<keyword evidence="3" id="KW-1185">Reference proteome</keyword>
<dbReference type="EMBL" id="DUZY01000001">
    <property type="protein sequence ID" value="DAD24759.1"/>
    <property type="molecule type" value="Genomic_DNA"/>
</dbReference>
<comment type="caution">
    <text evidence="2">The sequence shown here is derived from an EMBL/GenBank/DDBJ whole genome shotgun (WGS) entry which is preliminary data.</text>
</comment>
<feature type="region of interest" description="Disordered" evidence="1">
    <location>
        <begin position="1"/>
        <end position="42"/>
    </location>
</feature>
<evidence type="ECO:0000256" key="1">
    <source>
        <dbReference type="SAM" id="MobiDB-lite"/>
    </source>
</evidence>
<dbReference type="AlphaFoldDB" id="A0A822Y0G2"/>